<organism evidence="1 2">
    <name type="scientific">Actinomadura algeriensis</name>
    <dbReference type="NCBI Taxonomy" id="1679523"/>
    <lineage>
        <taxon>Bacteria</taxon>
        <taxon>Bacillati</taxon>
        <taxon>Actinomycetota</taxon>
        <taxon>Actinomycetes</taxon>
        <taxon>Streptosporangiales</taxon>
        <taxon>Thermomonosporaceae</taxon>
        <taxon>Actinomadura</taxon>
    </lineage>
</organism>
<keyword evidence="2" id="KW-1185">Reference proteome</keyword>
<dbReference type="Proteomes" id="UP000627838">
    <property type="component" value="Unassembled WGS sequence"/>
</dbReference>
<evidence type="ECO:0000313" key="2">
    <source>
        <dbReference type="Proteomes" id="UP000627838"/>
    </source>
</evidence>
<protein>
    <recommendedName>
        <fullName evidence="3">Cholesterol esterase</fullName>
    </recommendedName>
</protein>
<sequence length="197" mass="20345">MTDSSGAPLGRVRWKRFAAIAAPAAIGAGAMVFMTAQGSVASSFAVSGSSFKVSADRLVGDGFVQYGDVDTDGEGGKHPVQVSGIKNAKIYNMCQSVQVGPFTLRLTAGTGDAPVEASDLVLDVAQLKADATFSNIEIGRDASTLDKGPSGSKGTAGMFGQQADRIELRGVEQTAWATTAGTFKLSDLHMTLGDECF</sequence>
<accession>A0ABR9JLM8</accession>
<name>A0ABR9JLM8_9ACTN</name>
<dbReference type="RefSeq" id="WP_192758184.1">
    <property type="nucleotide sequence ID" value="NZ_JADBDZ010000001.1"/>
</dbReference>
<evidence type="ECO:0008006" key="3">
    <source>
        <dbReference type="Google" id="ProtNLM"/>
    </source>
</evidence>
<comment type="caution">
    <text evidence="1">The sequence shown here is derived from an EMBL/GenBank/DDBJ whole genome shotgun (WGS) entry which is preliminary data.</text>
</comment>
<dbReference type="EMBL" id="JADBDZ010000001">
    <property type="protein sequence ID" value="MBE1531286.1"/>
    <property type="molecule type" value="Genomic_DNA"/>
</dbReference>
<dbReference type="InterPro" id="IPR046198">
    <property type="entry name" value="DUF6230"/>
</dbReference>
<evidence type="ECO:0000313" key="1">
    <source>
        <dbReference type="EMBL" id="MBE1531286.1"/>
    </source>
</evidence>
<gene>
    <name evidence="1" type="ORF">H4W34_001119</name>
</gene>
<reference evidence="1 2" key="1">
    <citation type="submission" date="2020-10" db="EMBL/GenBank/DDBJ databases">
        <title>Sequencing the genomes of 1000 actinobacteria strains.</title>
        <authorList>
            <person name="Klenk H.-P."/>
        </authorList>
    </citation>
    <scope>NUCLEOTIDE SEQUENCE [LARGE SCALE GENOMIC DNA]</scope>
    <source>
        <strain evidence="1 2">DSM 46744</strain>
    </source>
</reference>
<proteinExistence type="predicted"/>
<dbReference type="Pfam" id="PF19741">
    <property type="entry name" value="DUF6230"/>
    <property type="match status" value="1"/>
</dbReference>